<dbReference type="Proteomes" id="UP000707451">
    <property type="component" value="Unassembled WGS sequence"/>
</dbReference>
<keyword evidence="3" id="KW-1185">Reference proteome</keyword>
<proteinExistence type="predicted"/>
<evidence type="ECO:0000313" key="3">
    <source>
        <dbReference type="Proteomes" id="UP000707451"/>
    </source>
</evidence>
<accession>A0A9P8BT21</accession>
<protein>
    <submittedName>
        <fullName evidence="2">Uncharacterized protein</fullName>
    </submittedName>
</protein>
<sequence>MACRTSPPTKESAGAGAIGAADPNGITVNANANDTGQKCGNTPIPQQHAIQGFIMQNQQQRLHKFDRIIQRSGKGINVNGIHEGRKEVDNEFCQESKVEAYQQFGQQQAGMHIVNNSNAAARSIGVTGTIVLAHQEDRSQQQQYQQEQDTMQTQNLALQKPSQQQQHQHQHQHQRFPMEQIKDAFHQPLALVHLKTQDWSQDPASPTAPPVLPDLTLGASSPSSR</sequence>
<organism evidence="2 3">
    <name type="scientific">Linnemannia hyalina</name>
    <dbReference type="NCBI Taxonomy" id="64524"/>
    <lineage>
        <taxon>Eukaryota</taxon>
        <taxon>Fungi</taxon>
        <taxon>Fungi incertae sedis</taxon>
        <taxon>Mucoromycota</taxon>
        <taxon>Mortierellomycotina</taxon>
        <taxon>Mortierellomycetes</taxon>
        <taxon>Mortierellales</taxon>
        <taxon>Mortierellaceae</taxon>
        <taxon>Linnemannia</taxon>
    </lineage>
</organism>
<evidence type="ECO:0000313" key="2">
    <source>
        <dbReference type="EMBL" id="KAG9067150.1"/>
    </source>
</evidence>
<reference evidence="2" key="1">
    <citation type="submission" date="2021-06" db="EMBL/GenBank/DDBJ databases">
        <title>Genome Sequence of Mortierella hyaline Strain SCG-10, a Cold-Adapted, Nitrate-Reducing Fungus Isolated from Soil in Minnesota, USA.</title>
        <authorList>
            <person name="Aldossari N."/>
        </authorList>
    </citation>
    <scope>NUCLEOTIDE SEQUENCE</scope>
    <source>
        <strain evidence="2">SCG-10</strain>
    </source>
</reference>
<feature type="region of interest" description="Disordered" evidence="1">
    <location>
        <begin position="194"/>
        <end position="225"/>
    </location>
</feature>
<name>A0A9P8BT21_9FUNG</name>
<dbReference type="EMBL" id="JAHRHY010000008">
    <property type="protein sequence ID" value="KAG9067150.1"/>
    <property type="molecule type" value="Genomic_DNA"/>
</dbReference>
<dbReference type="AlphaFoldDB" id="A0A9P8BT21"/>
<dbReference type="OrthoDB" id="10497099at2759"/>
<evidence type="ECO:0000256" key="1">
    <source>
        <dbReference type="SAM" id="MobiDB-lite"/>
    </source>
</evidence>
<gene>
    <name evidence="2" type="ORF">KI688_011931</name>
</gene>
<comment type="caution">
    <text evidence="2">The sequence shown here is derived from an EMBL/GenBank/DDBJ whole genome shotgun (WGS) entry which is preliminary data.</text>
</comment>